<dbReference type="RefSeq" id="XP_008864169.1">
    <property type="nucleotide sequence ID" value="XM_008865947.1"/>
</dbReference>
<name>A0A024UNP7_9STRA</name>
<dbReference type="AlphaFoldDB" id="A0A024UNP7"/>
<proteinExistence type="predicted"/>
<accession>A0A024UNP7</accession>
<sequence length="210" mass="23019">MNALGCYADGVLVAATKQAIIWILDASCVCQDGLPVILAAIRYARSVPCIGGWARLRWAAPCGFAGLHDDGDEEERLPPVRDAITVIVRLGCAAEREEAVWEVLAAKLLRRLLKENTDMFRLELSTDPPINAEHQEPMLNLDAALAMLAGTSVYFNLNWMKSQEIFLFMTITGNYNPTSVIIGCTDVVVFYPAAINQMFASLLFHGVLGC</sequence>
<protein>
    <submittedName>
        <fullName evidence="1">Uncharacterized protein</fullName>
    </submittedName>
</protein>
<organism evidence="1">
    <name type="scientific">Aphanomyces invadans</name>
    <dbReference type="NCBI Taxonomy" id="157072"/>
    <lineage>
        <taxon>Eukaryota</taxon>
        <taxon>Sar</taxon>
        <taxon>Stramenopiles</taxon>
        <taxon>Oomycota</taxon>
        <taxon>Saprolegniomycetes</taxon>
        <taxon>Saprolegniales</taxon>
        <taxon>Verrucalvaceae</taxon>
        <taxon>Aphanomyces</taxon>
    </lineage>
</organism>
<evidence type="ECO:0000313" key="1">
    <source>
        <dbReference type="EMBL" id="ETW08076.1"/>
    </source>
</evidence>
<dbReference type="EMBL" id="KI913954">
    <property type="protein sequence ID" value="ETW08076.1"/>
    <property type="molecule type" value="Genomic_DNA"/>
</dbReference>
<dbReference type="GeneID" id="20079490"/>
<reference evidence="1" key="1">
    <citation type="submission" date="2013-12" db="EMBL/GenBank/DDBJ databases">
        <title>The Genome Sequence of Aphanomyces invadans NJM9701.</title>
        <authorList>
            <consortium name="The Broad Institute Genomics Platform"/>
            <person name="Russ C."/>
            <person name="Tyler B."/>
            <person name="van West P."/>
            <person name="Dieguez-Uribeondo J."/>
            <person name="Young S.K."/>
            <person name="Zeng Q."/>
            <person name="Gargeya S."/>
            <person name="Fitzgerald M."/>
            <person name="Abouelleil A."/>
            <person name="Alvarado L."/>
            <person name="Chapman S.B."/>
            <person name="Gainer-Dewar J."/>
            <person name="Goldberg J."/>
            <person name="Griggs A."/>
            <person name="Gujja S."/>
            <person name="Hansen M."/>
            <person name="Howarth C."/>
            <person name="Imamovic A."/>
            <person name="Ireland A."/>
            <person name="Larimer J."/>
            <person name="McCowan C."/>
            <person name="Murphy C."/>
            <person name="Pearson M."/>
            <person name="Poon T.W."/>
            <person name="Priest M."/>
            <person name="Roberts A."/>
            <person name="Saif S."/>
            <person name="Shea T."/>
            <person name="Sykes S."/>
            <person name="Wortman J."/>
            <person name="Nusbaum C."/>
            <person name="Birren B."/>
        </authorList>
    </citation>
    <scope>NUCLEOTIDE SEQUENCE [LARGE SCALE GENOMIC DNA]</scope>
    <source>
        <strain evidence="1">NJM9701</strain>
    </source>
</reference>
<gene>
    <name evidence="1" type="ORF">H310_02440</name>
</gene>
<dbReference type="VEuPathDB" id="FungiDB:H310_02440"/>